<keyword evidence="7" id="KW-1185">Reference proteome</keyword>
<evidence type="ECO:0000256" key="3">
    <source>
        <dbReference type="ARBA" id="ARBA00022840"/>
    </source>
</evidence>
<dbReference type="AlphaFoldDB" id="A0A5P1EHI7"/>
<name>A0A5P1EHI7_ASPOF</name>
<evidence type="ECO:0000256" key="1">
    <source>
        <dbReference type="ARBA" id="ARBA00004123"/>
    </source>
</evidence>
<dbReference type="InterPro" id="IPR029056">
    <property type="entry name" value="Ribokinase-like"/>
</dbReference>
<feature type="compositionally biased region" description="Basic and acidic residues" evidence="4">
    <location>
        <begin position="84"/>
        <end position="94"/>
    </location>
</feature>
<reference evidence="7" key="1">
    <citation type="journal article" date="2017" name="Nat. Commun.">
        <title>The asparagus genome sheds light on the origin and evolution of a young Y chromosome.</title>
        <authorList>
            <person name="Harkess A."/>
            <person name="Zhou J."/>
            <person name="Xu C."/>
            <person name="Bowers J.E."/>
            <person name="Van der Hulst R."/>
            <person name="Ayyampalayam S."/>
            <person name="Mercati F."/>
            <person name="Riccardi P."/>
            <person name="McKain M.R."/>
            <person name="Kakrana A."/>
            <person name="Tang H."/>
            <person name="Ray J."/>
            <person name="Groenendijk J."/>
            <person name="Arikit S."/>
            <person name="Mathioni S.M."/>
            <person name="Nakano M."/>
            <person name="Shan H."/>
            <person name="Telgmann-Rauber A."/>
            <person name="Kanno A."/>
            <person name="Yue Z."/>
            <person name="Chen H."/>
            <person name="Li W."/>
            <person name="Chen Y."/>
            <person name="Xu X."/>
            <person name="Zhang Y."/>
            <person name="Luo S."/>
            <person name="Chen H."/>
            <person name="Gao J."/>
            <person name="Mao Z."/>
            <person name="Pires J.C."/>
            <person name="Luo M."/>
            <person name="Kudrna D."/>
            <person name="Wing R.A."/>
            <person name="Meyers B.C."/>
            <person name="Yi K."/>
            <person name="Kong H."/>
            <person name="Lavrijsen P."/>
            <person name="Sunseri F."/>
            <person name="Falavigna A."/>
            <person name="Ye Y."/>
            <person name="Leebens-Mack J.H."/>
            <person name="Chen G."/>
        </authorList>
    </citation>
    <scope>NUCLEOTIDE SEQUENCE [LARGE SCALE GENOMIC DNA]</scope>
    <source>
        <strain evidence="7">cv. DH0086</strain>
    </source>
</reference>
<dbReference type="InterPro" id="IPR050520">
    <property type="entry name" value="INO80/SWR1_helicase"/>
</dbReference>
<proteinExistence type="predicted"/>
<evidence type="ECO:0000256" key="2">
    <source>
        <dbReference type="ARBA" id="ARBA00022741"/>
    </source>
</evidence>
<feature type="domain" description="Carbohydrate kinase PfkB" evidence="5">
    <location>
        <begin position="5"/>
        <end position="78"/>
    </location>
</feature>
<dbReference type="Pfam" id="PF00294">
    <property type="entry name" value="PfkB"/>
    <property type="match status" value="1"/>
</dbReference>
<dbReference type="InterPro" id="IPR011611">
    <property type="entry name" value="PfkB_dom"/>
</dbReference>
<dbReference type="GO" id="GO:0016887">
    <property type="term" value="F:ATP hydrolysis activity"/>
    <property type="evidence" value="ECO:0007669"/>
    <property type="project" value="TreeGrafter"/>
</dbReference>
<evidence type="ECO:0000256" key="4">
    <source>
        <dbReference type="SAM" id="MobiDB-lite"/>
    </source>
</evidence>
<dbReference type="Gene3D" id="3.40.1190.20">
    <property type="match status" value="1"/>
</dbReference>
<gene>
    <name evidence="6" type="ORF">A4U43_C07F24350</name>
</gene>
<dbReference type="GO" id="GO:0006338">
    <property type="term" value="P:chromatin remodeling"/>
    <property type="evidence" value="ECO:0007669"/>
    <property type="project" value="TreeGrafter"/>
</dbReference>
<sequence>MDGRNYKAPAGGSLSNTLVALARLGSQSITSPGLNVAMARSVGSDPLGGFFGAKLQRANVDFLSRPVKDETTETTEGRSNNKIGKRERSRLSEMERMKKKKIQEILDARNAANDADMNVDELKKKKNLNSSCIQGTMRDYQLAGLNWLIRLYENGINGILADEMAKDMLEKTSSAVIT</sequence>
<dbReference type="GO" id="GO:0005524">
    <property type="term" value="F:ATP binding"/>
    <property type="evidence" value="ECO:0007669"/>
    <property type="project" value="UniProtKB-KW"/>
</dbReference>
<evidence type="ECO:0000313" key="6">
    <source>
        <dbReference type="EMBL" id="ONK64309.1"/>
    </source>
</evidence>
<dbReference type="GO" id="GO:0003677">
    <property type="term" value="F:DNA binding"/>
    <property type="evidence" value="ECO:0007669"/>
    <property type="project" value="UniProtKB-KW"/>
</dbReference>
<dbReference type="Proteomes" id="UP000243459">
    <property type="component" value="Chromosome 7"/>
</dbReference>
<protein>
    <recommendedName>
        <fullName evidence="5">Carbohydrate kinase PfkB domain-containing protein</fullName>
    </recommendedName>
</protein>
<accession>A0A5P1EHI7</accession>
<dbReference type="Gene3D" id="3.40.50.10810">
    <property type="entry name" value="Tandem AAA-ATPase domain"/>
    <property type="match status" value="1"/>
</dbReference>
<evidence type="ECO:0000313" key="7">
    <source>
        <dbReference type="Proteomes" id="UP000243459"/>
    </source>
</evidence>
<dbReference type="GO" id="GO:0042393">
    <property type="term" value="F:histone binding"/>
    <property type="evidence" value="ECO:0007669"/>
    <property type="project" value="TreeGrafter"/>
</dbReference>
<dbReference type="Gramene" id="ONK64309">
    <property type="protein sequence ID" value="ONK64309"/>
    <property type="gene ID" value="A4U43_C07F24350"/>
</dbReference>
<comment type="subcellular location">
    <subcellularLocation>
        <location evidence="1">Nucleus</location>
    </subcellularLocation>
</comment>
<dbReference type="EMBL" id="CM007387">
    <property type="protein sequence ID" value="ONK64309.1"/>
    <property type="molecule type" value="Genomic_DNA"/>
</dbReference>
<evidence type="ECO:0000259" key="5">
    <source>
        <dbReference type="Pfam" id="PF00294"/>
    </source>
</evidence>
<dbReference type="SUPFAM" id="SSF53613">
    <property type="entry name" value="Ribokinase-like"/>
    <property type="match status" value="1"/>
</dbReference>
<organism evidence="6 7">
    <name type="scientific">Asparagus officinalis</name>
    <name type="common">Garden asparagus</name>
    <dbReference type="NCBI Taxonomy" id="4686"/>
    <lineage>
        <taxon>Eukaryota</taxon>
        <taxon>Viridiplantae</taxon>
        <taxon>Streptophyta</taxon>
        <taxon>Embryophyta</taxon>
        <taxon>Tracheophyta</taxon>
        <taxon>Spermatophyta</taxon>
        <taxon>Magnoliopsida</taxon>
        <taxon>Liliopsida</taxon>
        <taxon>Asparagales</taxon>
        <taxon>Asparagaceae</taxon>
        <taxon>Asparagoideae</taxon>
        <taxon>Asparagus</taxon>
    </lineage>
</organism>
<feature type="region of interest" description="Disordered" evidence="4">
    <location>
        <begin position="66"/>
        <end position="94"/>
    </location>
</feature>
<keyword evidence="3" id="KW-0067">ATP-binding</keyword>
<dbReference type="GO" id="GO:0005634">
    <property type="term" value="C:nucleus"/>
    <property type="evidence" value="ECO:0007669"/>
    <property type="project" value="UniProtKB-SubCell"/>
</dbReference>
<dbReference type="PANTHER" id="PTHR45685">
    <property type="entry name" value="HELICASE SRCAP-RELATED"/>
    <property type="match status" value="1"/>
</dbReference>
<keyword evidence="2" id="KW-0547">Nucleotide-binding</keyword>
<dbReference type="InterPro" id="IPR038718">
    <property type="entry name" value="SNF2-like_sf"/>
</dbReference>